<dbReference type="Proteomes" id="UP001224775">
    <property type="component" value="Unassembled WGS sequence"/>
</dbReference>
<evidence type="ECO:0000313" key="3">
    <source>
        <dbReference type="EMBL" id="KAK1736156.1"/>
    </source>
</evidence>
<feature type="domain" description="SET" evidence="2">
    <location>
        <begin position="79"/>
        <end position="288"/>
    </location>
</feature>
<comment type="caution">
    <text evidence="3">The sequence shown here is derived from an EMBL/GenBank/DDBJ whole genome shotgun (WGS) entry which is preliminary data.</text>
</comment>
<dbReference type="SUPFAM" id="SSF82199">
    <property type="entry name" value="SET domain"/>
    <property type="match status" value="1"/>
</dbReference>
<dbReference type="EMBL" id="JATAAI010000030">
    <property type="protein sequence ID" value="KAK1736156.1"/>
    <property type="molecule type" value="Genomic_DNA"/>
</dbReference>
<evidence type="ECO:0000256" key="1">
    <source>
        <dbReference type="SAM" id="MobiDB-lite"/>
    </source>
</evidence>
<dbReference type="InterPro" id="IPR046341">
    <property type="entry name" value="SET_dom_sf"/>
</dbReference>
<feature type="compositionally biased region" description="Polar residues" evidence="1">
    <location>
        <begin position="32"/>
        <end position="63"/>
    </location>
</feature>
<dbReference type="InterPro" id="IPR001214">
    <property type="entry name" value="SET_dom"/>
</dbReference>
<organism evidence="3 4">
    <name type="scientific">Skeletonema marinoi</name>
    <dbReference type="NCBI Taxonomy" id="267567"/>
    <lineage>
        <taxon>Eukaryota</taxon>
        <taxon>Sar</taxon>
        <taxon>Stramenopiles</taxon>
        <taxon>Ochrophyta</taxon>
        <taxon>Bacillariophyta</taxon>
        <taxon>Coscinodiscophyceae</taxon>
        <taxon>Thalassiosirophycidae</taxon>
        <taxon>Thalassiosirales</taxon>
        <taxon>Skeletonemataceae</taxon>
        <taxon>Skeletonema</taxon>
        <taxon>Skeletonema marinoi-dohrnii complex</taxon>
    </lineage>
</organism>
<feature type="region of interest" description="Disordered" evidence="1">
    <location>
        <begin position="341"/>
        <end position="361"/>
    </location>
</feature>
<accession>A0AAD8XZI8</accession>
<name>A0AAD8XZI8_9STRA</name>
<sequence>MEAAWNAFGSDSDSSDSEDDNGVAGREEATRLMQQYNTQSTQDKQVSKTDNINSTSISFQPSFDDQKQRTASLPWPNNPPLYLGPAFVEKLTLGGGRGYTATADLPPGTCILIEEPFVKGWSEQQMGKRLGLESIQHLFDRDTAQSIVQCMEELHPTKDKVDSVYRDNSEDIAPLDKIQIVDMISSADSETSHYQEVQSLIAYAKERGIVNSDGTNLNSRDINRLLLTMRYNGFDSGLYLHFSIFNHDEDPNCIKFRPSSEGTQQQHYSEARTTRFVKKGEALTLHYLENPREVSHATRRKILWDQHRFDIGDEGAFRKFLRLAEDHNKRKTAVYESELVQGSFPESNRTGTNEDSGGDPPVAFNIENSLDDLEDMVVELQAMFLSKPDEGLSMSSTSFERAAALELTVWELITAAKASLGNNNHILLSRCRRLHLDSIEILLEHCSSILDNKASTELMARFLPSARELLESQKLRLGNDHTDVARTSNDISMGIQALLSHSPKRLLSLQLEDMRSLDQCSRFEHSCRKEKERIEKLFPKDADNIVAMVTKEA</sequence>
<evidence type="ECO:0000313" key="4">
    <source>
        <dbReference type="Proteomes" id="UP001224775"/>
    </source>
</evidence>
<protein>
    <recommendedName>
        <fullName evidence="2">SET domain-containing protein</fullName>
    </recommendedName>
</protein>
<dbReference type="PANTHER" id="PTHR12197:SF292">
    <property type="entry name" value="SET DOMAIN-CONTAINING PROTEIN"/>
    <property type="match status" value="1"/>
</dbReference>
<gene>
    <name evidence="3" type="ORF">QTG54_013292</name>
</gene>
<feature type="compositionally biased region" description="Polar residues" evidence="1">
    <location>
        <begin position="344"/>
        <end position="355"/>
    </location>
</feature>
<dbReference type="InterPro" id="IPR050869">
    <property type="entry name" value="H3K4_H4K5_MeTrfase"/>
</dbReference>
<evidence type="ECO:0000259" key="2">
    <source>
        <dbReference type="PROSITE" id="PS50280"/>
    </source>
</evidence>
<proteinExistence type="predicted"/>
<dbReference type="Gene3D" id="2.170.270.10">
    <property type="entry name" value="SET domain"/>
    <property type="match status" value="1"/>
</dbReference>
<dbReference type="AlphaFoldDB" id="A0AAD8XZI8"/>
<dbReference type="PROSITE" id="PS50280">
    <property type="entry name" value="SET"/>
    <property type="match status" value="1"/>
</dbReference>
<feature type="region of interest" description="Disordered" evidence="1">
    <location>
        <begin position="1"/>
        <end position="76"/>
    </location>
</feature>
<reference evidence="3" key="1">
    <citation type="submission" date="2023-06" db="EMBL/GenBank/DDBJ databases">
        <title>Survivors Of The Sea: Transcriptome response of Skeletonema marinoi to long-term dormancy.</title>
        <authorList>
            <person name="Pinder M.I.M."/>
            <person name="Kourtchenko O."/>
            <person name="Robertson E.K."/>
            <person name="Larsson T."/>
            <person name="Maumus F."/>
            <person name="Osuna-Cruz C.M."/>
            <person name="Vancaester E."/>
            <person name="Stenow R."/>
            <person name="Vandepoele K."/>
            <person name="Ploug H."/>
            <person name="Bruchert V."/>
            <person name="Godhe A."/>
            <person name="Topel M."/>
        </authorList>
    </citation>
    <scope>NUCLEOTIDE SEQUENCE</scope>
    <source>
        <strain evidence="3">R05AC</strain>
    </source>
</reference>
<dbReference type="PANTHER" id="PTHR12197">
    <property type="entry name" value="HISTONE-LYSINE N-METHYLTRANSFERASE SMYD"/>
    <property type="match status" value="1"/>
</dbReference>
<dbReference type="Pfam" id="PF00856">
    <property type="entry name" value="SET"/>
    <property type="match status" value="1"/>
</dbReference>
<keyword evidence="4" id="KW-1185">Reference proteome</keyword>